<proteinExistence type="predicted"/>
<sequence length="121" mass="12844">MSEPSPDLSDFLSFGSDEDSTPRSSWAPLPNGQPRPDSSVSPNARRRSSRKSKKQSPVTPPNAARLSAVGAVASFPNGRPQDPDSKTKLSNGAGVQLLDERRLANALLMDEQANGGVAWAM</sequence>
<dbReference type="STRING" id="913774.A0A0C3DS89"/>
<gene>
    <name evidence="2" type="ORF">OIDMADRAFT_17771</name>
</gene>
<protein>
    <submittedName>
        <fullName evidence="2">Uncharacterized protein</fullName>
    </submittedName>
</protein>
<reference evidence="3" key="2">
    <citation type="submission" date="2015-01" db="EMBL/GenBank/DDBJ databases">
        <title>Evolutionary Origins and Diversification of the Mycorrhizal Mutualists.</title>
        <authorList>
            <consortium name="DOE Joint Genome Institute"/>
            <consortium name="Mycorrhizal Genomics Consortium"/>
            <person name="Kohler A."/>
            <person name="Kuo A."/>
            <person name="Nagy L.G."/>
            <person name="Floudas D."/>
            <person name="Copeland A."/>
            <person name="Barry K.W."/>
            <person name="Cichocki N."/>
            <person name="Veneault-Fourrey C."/>
            <person name="LaButti K."/>
            <person name="Lindquist E.A."/>
            <person name="Lipzen A."/>
            <person name="Lundell T."/>
            <person name="Morin E."/>
            <person name="Murat C."/>
            <person name="Riley R."/>
            <person name="Ohm R."/>
            <person name="Sun H."/>
            <person name="Tunlid A."/>
            <person name="Henrissat B."/>
            <person name="Grigoriev I.V."/>
            <person name="Hibbett D.S."/>
            <person name="Martin F."/>
        </authorList>
    </citation>
    <scope>NUCLEOTIDE SEQUENCE [LARGE SCALE GENOMIC DNA]</scope>
    <source>
        <strain evidence="3">Zn</strain>
    </source>
</reference>
<accession>A0A0C3DS89</accession>
<reference evidence="2 3" key="1">
    <citation type="submission" date="2014-04" db="EMBL/GenBank/DDBJ databases">
        <authorList>
            <consortium name="DOE Joint Genome Institute"/>
            <person name="Kuo A."/>
            <person name="Martino E."/>
            <person name="Perotto S."/>
            <person name="Kohler A."/>
            <person name="Nagy L.G."/>
            <person name="Floudas D."/>
            <person name="Copeland A."/>
            <person name="Barry K.W."/>
            <person name="Cichocki N."/>
            <person name="Veneault-Fourrey C."/>
            <person name="LaButti K."/>
            <person name="Lindquist E.A."/>
            <person name="Lipzen A."/>
            <person name="Lundell T."/>
            <person name="Morin E."/>
            <person name="Murat C."/>
            <person name="Sun H."/>
            <person name="Tunlid A."/>
            <person name="Henrissat B."/>
            <person name="Grigoriev I.V."/>
            <person name="Hibbett D.S."/>
            <person name="Martin F."/>
            <person name="Nordberg H.P."/>
            <person name="Cantor M.N."/>
            <person name="Hua S.X."/>
        </authorList>
    </citation>
    <scope>NUCLEOTIDE SEQUENCE [LARGE SCALE GENOMIC DNA]</scope>
    <source>
        <strain evidence="2 3">Zn</strain>
    </source>
</reference>
<evidence type="ECO:0000313" key="2">
    <source>
        <dbReference type="EMBL" id="KIN04928.1"/>
    </source>
</evidence>
<dbReference type="Proteomes" id="UP000054321">
    <property type="component" value="Unassembled WGS sequence"/>
</dbReference>
<feature type="compositionally biased region" description="Basic residues" evidence="1">
    <location>
        <begin position="44"/>
        <end position="54"/>
    </location>
</feature>
<evidence type="ECO:0000313" key="3">
    <source>
        <dbReference type="Proteomes" id="UP000054321"/>
    </source>
</evidence>
<organism evidence="2 3">
    <name type="scientific">Oidiodendron maius (strain Zn)</name>
    <dbReference type="NCBI Taxonomy" id="913774"/>
    <lineage>
        <taxon>Eukaryota</taxon>
        <taxon>Fungi</taxon>
        <taxon>Dikarya</taxon>
        <taxon>Ascomycota</taxon>
        <taxon>Pezizomycotina</taxon>
        <taxon>Leotiomycetes</taxon>
        <taxon>Leotiomycetes incertae sedis</taxon>
        <taxon>Myxotrichaceae</taxon>
        <taxon>Oidiodendron</taxon>
    </lineage>
</organism>
<dbReference type="InParanoid" id="A0A0C3DS89"/>
<dbReference type="AlphaFoldDB" id="A0A0C3DS89"/>
<name>A0A0C3DS89_OIDMZ</name>
<dbReference type="EMBL" id="KN832872">
    <property type="protein sequence ID" value="KIN04928.1"/>
    <property type="molecule type" value="Genomic_DNA"/>
</dbReference>
<evidence type="ECO:0000256" key="1">
    <source>
        <dbReference type="SAM" id="MobiDB-lite"/>
    </source>
</evidence>
<feature type="region of interest" description="Disordered" evidence="1">
    <location>
        <begin position="1"/>
        <end position="91"/>
    </location>
</feature>
<dbReference type="HOGENOM" id="CLU_2038735_0_0_1"/>
<keyword evidence="3" id="KW-1185">Reference proteome</keyword>